<name>A0AAX2AII3_9BACT</name>
<dbReference type="Proteomes" id="UP000290092">
    <property type="component" value="Unassembled WGS sequence"/>
</dbReference>
<proteinExistence type="predicted"/>
<gene>
    <name evidence="1" type="ORF">CP985_03195</name>
</gene>
<evidence type="ECO:0000313" key="2">
    <source>
        <dbReference type="Proteomes" id="UP000290092"/>
    </source>
</evidence>
<sequence>MATVPQFIKEVALELELSAETAFIKNDKYVHIYYDTEKEGFIYNIYPFNQELIFDKDGKIKPQHIIKSNFCKTDEFVTVENAYFNA</sequence>
<organism evidence="1 2">
    <name type="scientific">Malaciobacter mytili LMG 24559</name>
    <dbReference type="NCBI Taxonomy" id="1032238"/>
    <lineage>
        <taxon>Bacteria</taxon>
        <taxon>Pseudomonadati</taxon>
        <taxon>Campylobacterota</taxon>
        <taxon>Epsilonproteobacteria</taxon>
        <taxon>Campylobacterales</taxon>
        <taxon>Arcobacteraceae</taxon>
        <taxon>Malaciobacter</taxon>
    </lineage>
</organism>
<reference evidence="1 2" key="1">
    <citation type="submission" date="2017-09" db="EMBL/GenBank/DDBJ databases">
        <title>Genomics of the genus Arcobacter.</title>
        <authorList>
            <person name="Perez-Cataluna A."/>
            <person name="Figueras M.J."/>
            <person name="Salas-Masso N."/>
        </authorList>
    </citation>
    <scope>NUCLEOTIDE SEQUENCE [LARGE SCALE GENOMIC DNA]</scope>
    <source>
        <strain evidence="1 2">CECT 7386</strain>
    </source>
</reference>
<dbReference type="RefSeq" id="WP_114843271.1">
    <property type="nucleotide sequence ID" value="NZ_CP031220.1"/>
</dbReference>
<evidence type="ECO:0000313" key="1">
    <source>
        <dbReference type="EMBL" id="RXK16430.1"/>
    </source>
</evidence>
<comment type="caution">
    <text evidence="1">The sequence shown here is derived from an EMBL/GenBank/DDBJ whole genome shotgun (WGS) entry which is preliminary data.</text>
</comment>
<protein>
    <submittedName>
        <fullName evidence="1">Uncharacterized protein</fullName>
    </submittedName>
</protein>
<accession>A0AAX2AII3</accession>
<dbReference type="EMBL" id="NXID01000008">
    <property type="protein sequence ID" value="RXK16430.1"/>
    <property type="molecule type" value="Genomic_DNA"/>
</dbReference>
<dbReference type="KEGG" id="amyt:AMYT_a0064"/>
<dbReference type="AlphaFoldDB" id="A0AAX2AII3"/>
<keyword evidence="2" id="KW-1185">Reference proteome</keyword>